<feature type="domain" description="Transglutaminase-like" evidence="1">
    <location>
        <begin position="164"/>
        <end position="228"/>
    </location>
</feature>
<dbReference type="SUPFAM" id="SSF54001">
    <property type="entry name" value="Cysteine proteinases"/>
    <property type="match status" value="1"/>
</dbReference>
<dbReference type="Proteomes" id="UP001610063">
    <property type="component" value="Unassembled WGS sequence"/>
</dbReference>
<dbReference type="Gene3D" id="3.10.620.30">
    <property type="match status" value="1"/>
</dbReference>
<sequence length="272" mass="31526">MKLKISHRTLYEYSNLVFAEPHHLYFYPSQRNYFKLRDFRIHVDPAPSGLAFRLDAENNPFHQCWFNFQIEKLEISIEMEVETFALNPFDFLVEEDPHKDHQTALQLYLGKVDLNSKLVAWITEIRELSGGNMVTFLSYLVKEINADWEHNERYAENVLPPNVCFEQRSGSCRDLSWMMIQMLRQLNIPARFVSGYAFNPGLKEGHELHAWVEAWVPGGGWIGLDPSAGLLAMENYIPACSSYKPENTLPVQGSYRGDSMANLTFEVRIEEI</sequence>
<protein>
    <submittedName>
        <fullName evidence="2">Transglutaminase domain-containing protein</fullName>
    </submittedName>
</protein>
<evidence type="ECO:0000313" key="2">
    <source>
        <dbReference type="EMBL" id="MFH6983427.1"/>
    </source>
</evidence>
<dbReference type="Pfam" id="PF08379">
    <property type="entry name" value="Bact_transglu_N"/>
    <property type="match status" value="1"/>
</dbReference>
<dbReference type="InterPro" id="IPR038765">
    <property type="entry name" value="Papain-like_cys_pep_sf"/>
</dbReference>
<dbReference type="EMBL" id="JBIPKE010000015">
    <property type="protein sequence ID" value="MFH6983427.1"/>
    <property type="molecule type" value="Genomic_DNA"/>
</dbReference>
<proteinExistence type="predicted"/>
<reference evidence="2 3" key="1">
    <citation type="journal article" date="2013" name="Int. J. Syst. Evol. Microbiol.">
        <title>Marinoscillum luteum sp. nov., isolated from marine sediment.</title>
        <authorList>
            <person name="Cha I.T."/>
            <person name="Park S.J."/>
            <person name="Kim S.J."/>
            <person name="Kim J.G."/>
            <person name="Jung M.Y."/>
            <person name="Shin K.S."/>
            <person name="Kwon K.K."/>
            <person name="Yang S.H."/>
            <person name="Seo Y.S."/>
            <person name="Rhee S.K."/>
        </authorList>
    </citation>
    <scope>NUCLEOTIDE SEQUENCE [LARGE SCALE GENOMIC DNA]</scope>
    <source>
        <strain evidence="2 3">KCTC 23939</strain>
    </source>
</reference>
<accession>A0ABW7N7I7</accession>
<dbReference type="Pfam" id="PF01841">
    <property type="entry name" value="Transglut_core"/>
    <property type="match status" value="1"/>
</dbReference>
<keyword evidence="3" id="KW-1185">Reference proteome</keyword>
<dbReference type="SMART" id="SM00460">
    <property type="entry name" value="TGc"/>
    <property type="match status" value="1"/>
</dbReference>
<dbReference type="PANTHER" id="PTHR33490">
    <property type="entry name" value="BLR5614 PROTEIN-RELATED"/>
    <property type="match status" value="1"/>
</dbReference>
<evidence type="ECO:0000313" key="3">
    <source>
        <dbReference type="Proteomes" id="UP001610063"/>
    </source>
</evidence>
<dbReference type="PANTHER" id="PTHR33490:SF1">
    <property type="entry name" value="SLL1233 PROTEIN"/>
    <property type="match status" value="1"/>
</dbReference>
<dbReference type="InterPro" id="IPR002931">
    <property type="entry name" value="Transglutaminase-like"/>
</dbReference>
<gene>
    <name evidence="2" type="ORF">ACHKAR_08265</name>
</gene>
<evidence type="ECO:0000259" key="1">
    <source>
        <dbReference type="SMART" id="SM00460"/>
    </source>
</evidence>
<organism evidence="2 3">
    <name type="scientific">Marinoscillum luteum</name>
    <dbReference type="NCBI Taxonomy" id="861051"/>
    <lineage>
        <taxon>Bacteria</taxon>
        <taxon>Pseudomonadati</taxon>
        <taxon>Bacteroidota</taxon>
        <taxon>Cytophagia</taxon>
        <taxon>Cytophagales</taxon>
        <taxon>Reichenbachiellaceae</taxon>
        <taxon>Marinoscillum</taxon>
    </lineage>
</organism>
<dbReference type="InterPro" id="IPR013589">
    <property type="entry name" value="Bac_transglu_N"/>
</dbReference>
<comment type="caution">
    <text evidence="2">The sequence shown here is derived from an EMBL/GenBank/DDBJ whole genome shotgun (WGS) entry which is preliminary data.</text>
</comment>
<dbReference type="RefSeq" id="WP_395416991.1">
    <property type="nucleotide sequence ID" value="NZ_JBIPKE010000015.1"/>
</dbReference>
<name>A0ABW7N7I7_9BACT</name>